<evidence type="ECO:0000313" key="8">
    <source>
        <dbReference type="Proteomes" id="UP000245523"/>
    </source>
</evidence>
<comment type="caution">
    <text evidence="7">The sequence shown here is derived from an EMBL/GenBank/DDBJ whole genome shotgun (WGS) entry which is preliminary data.</text>
</comment>
<dbReference type="PANTHER" id="PTHR11069">
    <property type="entry name" value="GLUCOSYLCERAMIDASE"/>
    <property type="match status" value="1"/>
</dbReference>
<name>A0ABX5LPH8_9BACT</name>
<keyword evidence="2 4" id="KW-0732">Signal</keyword>
<dbReference type="InterPro" id="IPR013780">
    <property type="entry name" value="Glyco_hydro_b"/>
</dbReference>
<dbReference type="InterPro" id="IPR001139">
    <property type="entry name" value="Glyco_hydro_30"/>
</dbReference>
<feature type="signal peptide" evidence="4">
    <location>
        <begin position="1"/>
        <end position="19"/>
    </location>
</feature>
<dbReference type="EMBL" id="QGHD01000025">
    <property type="protein sequence ID" value="PWK93847.1"/>
    <property type="molecule type" value="Genomic_DNA"/>
</dbReference>
<dbReference type="GO" id="GO:0016787">
    <property type="term" value="F:hydrolase activity"/>
    <property type="evidence" value="ECO:0007669"/>
    <property type="project" value="UniProtKB-KW"/>
</dbReference>
<evidence type="ECO:0000313" key="7">
    <source>
        <dbReference type="EMBL" id="PWK93847.1"/>
    </source>
</evidence>
<evidence type="ECO:0000256" key="2">
    <source>
        <dbReference type="ARBA" id="ARBA00022729"/>
    </source>
</evidence>
<dbReference type="Pfam" id="PF17189">
    <property type="entry name" value="Glyco_hydro_30C"/>
    <property type="match status" value="1"/>
</dbReference>
<proteinExistence type="inferred from homology"/>
<dbReference type="RefSeq" id="WP_109587684.1">
    <property type="nucleotide sequence ID" value="NZ_QGHD01000025.1"/>
</dbReference>
<protein>
    <submittedName>
        <fullName evidence="7">O-glycosyl hydrolase</fullName>
    </submittedName>
</protein>
<evidence type="ECO:0000256" key="3">
    <source>
        <dbReference type="ARBA" id="ARBA00022801"/>
    </source>
</evidence>
<feature type="domain" description="Asl1-like glycosyl hydrolase catalytic" evidence="5">
    <location>
        <begin position="166"/>
        <end position="304"/>
    </location>
</feature>
<organism evidence="7 8">
    <name type="scientific">Hallerella porci</name>
    <dbReference type="NCBI Taxonomy" id="1945871"/>
    <lineage>
        <taxon>Bacteria</taxon>
        <taxon>Pseudomonadati</taxon>
        <taxon>Fibrobacterota</taxon>
        <taxon>Fibrobacteria</taxon>
        <taxon>Fibrobacterales</taxon>
        <taxon>Fibrobacteraceae</taxon>
        <taxon>Hallerella</taxon>
    </lineage>
</organism>
<reference evidence="7 8" key="1">
    <citation type="submission" date="2018-05" db="EMBL/GenBank/DDBJ databases">
        <title>Animal gut microbial communities from fecal samples from Wisconsin, USA.</title>
        <authorList>
            <person name="Neumann A."/>
        </authorList>
    </citation>
    <scope>NUCLEOTIDE SEQUENCE [LARGE SCALE GENOMIC DNA]</scope>
    <source>
        <strain evidence="7 8">UWS4</strain>
    </source>
</reference>
<evidence type="ECO:0000259" key="5">
    <source>
        <dbReference type="Pfam" id="PF11790"/>
    </source>
</evidence>
<dbReference type="InterPro" id="IPR033452">
    <property type="entry name" value="GH30_C"/>
</dbReference>
<evidence type="ECO:0000256" key="4">
    <source>
        <dbReference type="SAM" id="SignalP"/>
    </source>
</evidence>
<evidence type="ECO:0000259" key="6">
    <source>
        <dbReference type="Pfam" id="PF17189"/>
    </source>
</evidence>
<gene>
    <name evidence="7" type="ORF">B0H50_12540</name>
</gene>
<keyword evidence="8" id="KW-1185">Reference proteome</keyword>
<comment type="similarity">
    <text evidence="1">Belongs to the glycosyl hydrolase 30 family.</text>
</comment>
<feature type="chain" id="PRO_5045462084" evidence="4">
    <location>
        <begin position="20"/>
        <end position="706"/>
    </location>
</feature>
<sequence>MRNWKRFLLATACAAPTMAATLTINPAQKSQEVLGFGGGIVYYQGWVTAMSESMQKDLYDTAFSGLNLSMLRLGNWLQEEDVSKIKDDVKIVKEAKNRLGNHLKIEMSSWTAPATLKGSGKINGNEGANKSANSLKKSDSDPYGKYVYNDFANWWKSSYLKYRDAGINVDYISLQNEPDMNADYEETLFDPTENDSIAGYAQALTAVRAAFNGVSNAPKIIGPEPLGIGYNNFQNYMNALDESKLDAYAYHLYHAGDGNDNSLNNYKNPENFKKPMSAIASKYGNGSKPIIMTEFCTMAENGKEDYMVGLAHIMQVGFTSGKLNAYIAWELMWGEGKGQLIGVCAKGWGNCEEDKIVISPEYHAVRHYSKFVNPGWKVISAAADDADLKTVAFANPAGDSISIIVINTGDKSIQLTNPEISGMGLVNAVQSKENGFKSKSISKLSCTILPARSITTLVYVKGSFVLPTEMCKDETTDPNYVEPTAADTLVIVDYSKTNSADGWSAEKTLTAPTYETKTIDGVSSYVKVNLAGCDQSDESCGYQHAFYKLTSEQAETFAKCSELSITMHSADDTTAYINVGGAGGSEWVDYKYGVQAGSTSWVTSSISLEKEASTGSNQLKFNSNASGFYVSKIVATGCASSAIPLQKNFRKAANGISKIYDVHGRLMWTGKLSEAELSGKELHLQNLPAGIYLIRNGAKTISAIKR</sequence>
<dbReference type="SUPFAM" id="SSF51445">
    <property type="entry name" value="(Trans)glycosidases"/>
    <property type="match status" value="1"/>
</dbReference>
<evidence type="ECO:0000256" key="1">
    <source>
        <dbReference type="ARBA" id="ARBA00005382"/>
    </source>
</evidence>
<feature type="domain" description="Glycosyl hydrolase family 30 beta sandwich" evidence="6">
    <location>
        <begin position="384"/>
        <end position="457"/>
    </location>
</feature>
<accession>A0ABX5LPH8</accession>
<dbReference type="Proteomes" id="UP000245523">
    <property type="component" value="Unassembled WGS sequence"/>
</dbReference>
<dbReference type="Gene3D" id="3.20.20.80">
    <property type="entry name" value="Glycosidases"/>
    <property type="match status" value="1"/>
</dbReference>
<dbReference type="Pfam" id="PF11790">
    <property type="entry name" value="Glyco_hydro_cc"/>
    <property type="match status" value="1"/>
</dbReference>
<keyword evidence="3 7" id="KW-0378">Hydrolase</keyword>
<dbReference type="InterPro" id="IPR024655">
    <property type="entry name" value="Asl1_glyco_hydro_catalytic"/>
</dbReference>
<dbReference type="InterPro" id="IPR017853">
    <property type="entry name" value="GH"/>
</dbReference>
<dbReference type="Gene3D" id="2.60.40.1180">
    <property type="entry name" value="Golgi alpha-mannosidase II"/>
    <property type="match status" value="1"/>
</dbReference>